<gene>
    <name evidence="7" type="primary">ackA</name>
    <name evidence="9" type="ORF">DPQ25_11935</name>
</gene>
<dbReference type="NCBIfam" id="TIGR00016">
    <property type="entry name" value="ackA"/>
    <property type="match status" value="1"/>
</dbReference>
<dbReference type="PROSITE" id="PS01075">
    <property type="entry name" value="ACETATE_KINASE_1"/>
    <property type="match status" value="1"/>
</dbReference>
<evidence type="ECO:0000256" key="1">
    <source>
        <dbReference type="ARBA" id="ARBA00008748"/>
    </source>
</evidence>
<dbReference type="PRINTS" id="PR00471">
    <property type="entry name" value="ACETATEKNASE"/>
</dbReference>
<name>A0A328U8R9_9FIRM</name>
<comment type="caution">
    <text evidence="9">The sequence shown here is derived from an EMBL/GenBank/DDBJ whole genome shotgun (WGS) entry which is preliminary data.</text>
</comment>
<dbReference type="InterPro" id="IPR043129">
    <property type="entry name" value="ATPase_NBD"/>
</dbReference>
<comment type="similarity">
    <text evidence="1 7 8">Belongs to the acetokinase family.</text>
</comment>
<evidence type="ECO:0000256" key="5">
    <source>
        <dbReference type="ARBA" id="ARBA00022777"/>
    </source>
</evidence>
<dbReference type="EMBL" id="QLYR01000010">
    <property type="protein sequence ID" value="RAQ22666.1"/>
    <property type="molecule type" value="Genomic_DNA"/>
</dbReference>
<dbReference type="InterPro" id="IPR023865">
    <property type="entry name" value="Aliphatic_acid_kinase_CS"/>
</dbReference>
<evidence type="ECO:0000256" key="2">
    <source>
        <dbReference type="ARBA" id="ARBA00022490"/>
    </source>
</evidence>
<evidence type="ECO:0000256" key="3">
    <source>
        <dbReference type="ARBA" id="ARBA00022679"/>
    </source>
</evidence>
<evidence type="ECO:0000313" key="9">
    <source>
        <dbReference type="EMBL" id="RAQ22666.1"/>
    </source>
</evidence>
<evidence type="ECO:0000256" key="4">
    <source>
        <dbReference type="ARBA" id="ARBA00022741"/>
    </source>
</evidence>
<keyword evidence="6 7" id="KW-0067">ATP-binding</keyword>
<feature type="binding site" evidence="7">
    <location>
        <begin position="283"/>
        <end position="285"/>
    </location>
    <ligand>
        <name>ATP</name>
        <dbReference type="ChEBI" id="CHEBI:30616"/>
    </ligand>
</feature>
<keyword evidence="7" id="KW-0479">Metal-binding</keyword>
<dbReference type="InterPro" id="IPR000890">
    <property type="entry name" value="Aliphatic_acid_kin_short-chain"/>
</dbReference>
<keyword evidence="3 7" id="KW-0808">Transferase</keyword>
<comment type="subunit">
    <text evidence="7">Homodimer.</text>
</comment>
<feature type="active site" description="Proton donor/acceptor" evidence="7">
    <location>
        <position position="149"/>
    </location>
</feature>
<dbReference type="Proteomes" id="UP000249377">
    <property type="component" value="Unassembled WGS sequence"/>
</dbReference>
<feature type="binding site" evidence="7">
    <location>
        <position position="7"/>
    </location>
    <ligand>
        <name>Mg(2+)</name>
        <dbReference type="ChEBI" id="CHEBI:18420"/>
    </ligand>
</feature>
<evidence type="ECO:0000256" key="6">
    <source>
        <dbReference type="ARBA" id="ARBA00022840"/>
    </source>
</evidence>
<evidence type="ECO:0000313" key="10">
    <source>
        <dbReference type="Proteomes" id="UP000249377"/>
    </source>
</evidence>
<feature type="binding site" evidence="7">
    <location>
        <begin position="209"/>
        <end position="213"/>
    </location>
    <ligand>
        <name>ATP</name>
        <dbReference type="ChEBI" id="CHEBI:30616"/>
    </ligand>
</feature>
<dbReference type="HAMAP" id="MF_00020">
    <property type="entry name" value="Acetate_kinase"/>
    <property type="match status" value="1"/>
</dbReference>
<dbReference type="GO" id="GO:0005737">
    <property type="term" value="C:cytoplasm"/>
    <property type="evidence" value="ECO:0007669"/>
    <property type="project" value="UniProtKB-SubCell"/>
</dbReference>
<accession>A0A328U8R9</accession>
<comment type="subcellular location">
    <subcellularLocation>
        <location evidence="7">Cytoplasm</location>
    </subcellularLocation>
</comment>
<dbReference type="GO" id="GO:0006085">
    <property type="term" value="P:acetyl-CoA biosynthetic process"/>
    <property type="evidence" value="ECO:0007669"/>
    <property type="project" value="UniProtKB-UniRule"/>
</dbReference>
<dbReference type="PROSITE" id="PS01076">
    <property type="entry name" value="ACETATE_KINASE_2"/>
    <property type="match status" value="1"/>
</dbReference>
<dbReference type="RefSeq" id="WP_112333407.1">
    <property type="nucleotide sequence ID" value="NZ_JADPHD010000002.1"/>
</dbReference>
<dbReference type="InterPro" id="IPR004372">
    <property type="entry name" value="Ac/propionate_kinase"/>
</dbReference>
<keyword evidence="7" id="KW-0460">Magnesium</keyword>
<proteinExistence type="inferred from homology"/>
<dbReference type="GO" id="GO:0008776">
    <property type="term" value="F:acetate kinase activity"/>
    <property type="evidence" value="ECO:0007669"/>
    <property type="project" value="UniProtKB-UniRule"/>
</dbReference>
<comment type="catalytic activity">
    <reaction evidence="7">
        <text>acetate + ATP = acetyl phosphate + ADP</text>
        <dbReference type="Rhea" id="RHEA:11352"/>
        <dbReference type="ChEBI" id="CHEBI:22191"/>
        <dbReference type="ChEBI" id="CHEBI:30089"/>
        <dbReference type="ChEBI" id="CHEBI:30616"/>
        <dbReference type="ChEBI" id="CHEBI:456216"/>
        <dbReference type="EC" id="2.7.2.1"/>
    </reaction>
</comment>
<dbReference type="AlphaFoldDB" id="A0A328U8R9"/>
<dbReference type="Gene3D" id="3.30.420.40">
    <property type="match status" value="2"/>
</dbReference>
<keyword evidence="10" id="KW-1185">Reference proteome</keyword>
<comment type="pathway">
    <text evidence="7">Metabolic intermediate biosynthesis; acetyl-CoA biosynthesis; acetyl-CoA from acetate: step 1/2.</text>
</comment>
<dbReference type="EC" id="2.7.2.1" evidence="7"/>
<comment type="function">
    <text evidence="7">Catalyzes the formation of acetyl phosphate from acetate and ATP. Can also catalyze the reverse reaction.</text>
</comment>
<dbReference type="CDD" id="cd24010">
    <property type="entry name" value="ASKHA_NBD_AcK_PK"/>
    <property type="match status" value="1"/>
</dbReference>
<dbReference type="UniPathway" id="UPA00340">
    <property type="reaction ID" value="UER00458"/>
</dbReference>
<feature type="site" description="Transition state stabilizer" evidence="7">
    <location>
        <position position="181"/>
    </location>
</feature>
<comment type="cofactor">
    <cofactor evidence="7">
        <name>Mg(2+)</name>
        <dbReference type="ChEBI" id="CHEBI:18420"/>
    </cofactor>
    <cofactor evidence="7">
        <name>Mn(2+)</name>
        <dbReference type="ChEBI" id="CHEBI:29035"/>
    </cofactor>
    <text evidence="7">Mg(2+). Can also accept Mn(2+).</text>
</comment>
<feature type="binding site" evidence="7">
    <location>
        <begin position="331"/>
        <end position="335"/>
    </location>
    <ligand>
        <name>ATP</name>
        <dbReference type="ChEBI" id="CHEBI:30616"/>
    </ligand>
</feature>
<organism evidence="9 10">
    <name type="scientific">Hydrogeniiclostridium mannosilyticum</name>
    <dbReference type="NCBI Taxonomy" id="2764322"/>
    <lineage>
        <taxon>Bacteria</taxon>
        <taxon>Bacillati</taxon>
        <taxon>Bacillota</taxon>
        <taxon>Clostridia</taxon>
        <taxon>Eubacteriales</taxon>
        <taxon>Acutalibacteraceae</taxon>
        <taxon>Hydrogeniiclostridium</taxon>
    </lineage>
</organism>
<dbReference type="PIRSF" id="PIRSF000722">
    <property type="entry name" value="Acetate_prop_kin"/>
    <property type="match status" value="1"/>
</dbReference>
<evidence type="ECO:0000256" key="8">
    <source>
        <dbReference type="RuleBase" id="RU003835"/>
    </source>
</evidence>
<protein>
    <recommendedName>
        <fullName evidence="7">Acetate kinase</fullName>
        <ecNumber evidence="7">2.7.2.1</ecNumber>
    </recommendedName>
    <alternativeName>
        <fullName evidence="7">Acetokinase</fullName>
    </alternativeName>
</protein>
<dbReference type="PANTHER" id="PTHR21060:SF15">
    <property type="entry name" value="ACETATE KINASE-RELATED"/>
    <property type="match status" value="1"/>
</dbReference>
<sequence length="417" mass="46088">MKVLVINAGSSSLKYQLIDMDNEEMLAKGNCERIGQEVGSFSHKTSDGRGTKHDAPMKDHTEAFQLVTEALTNKEYGVIKNLSEIAAVGHRVAQGGAMFRKSLLVNDEVLKGIESLIPLAPLHNGPELQGILACQQVFGKNLPQCVVFDTSFHSTMPRKAYMYAIPYEYYEKYQIRRYGFHGTSHRYVSTHCAHLMHQPLEDIKMITCHIGNGSSIAAIRDGKVIDTTMGLTPLDGFMMGTRSGSLDPSIVTFIMEKEGLTPEQMDDILNKKSGMLGICGYSDDRDVTKAEIEGDPKAILAHEMLTYQIIKYIGAYTAAMGGLDCIVFTAGLGENQPHLRYSVCRGLKYLGVRIDGELNDQMVSGKEGKISAFDSHVPVYVINTNEELVIARDTKTIVEKLEYASTEDKTVVDLEDI</sequence>
<dbReference type="GO" id="GO:0006083">
    <property type="term" value="P:acetate metabolic process"/>
    <property type="evidence" value="ECO:0007669"/>
    <property type="project" value="TreeGrafter"/>
</dbReference>
<keyword evidence="4 7" id="KW-0547">Nucleotide-binding</keyword>
<dbReference type="SUPFAM" id="SSF53067">
    <property type="entry name" value="Actin-like ATPase domain"/>
    <property type="match status" value="2"/>
</dbReference>
<reference evidence="9 10" key="1">
    <citation type="submission" date="2018-06" db="EMBL/GenBank/DDBJ databases">
        <title>Noncontiguous genome sequence of Ruminococcaceae bacterium ASD2818.</title>
        <authorList>
            <person name="Chaplin A.V."/>
            <person name="Sokolova S.R."/>
            <person name="Kochetkova T.O."/>
            <person name="Goltsov A.Y."/>
            <person name="Trofimov D.Y."/>
            <person name="Efimov B.A."/>
        </authorList>
    </citation>
    <scope>NUCLEOTIDE SEQUENCE [LARGE SCALE GENOMIC DNA]</scope>
    <source>
        <strain evidence="9 10">ASD2818</strain>
    </source>
</reference>
<dbReference type="GO" id="GO:0000287">
    <property type="term" value="F:magnesium ion binding"/>
    <property type="evidence" value="ECO:0007669"/>
    <property type="project" value="UniProtKB-UniRule"/>
</dbReference>
<feature type="site" description="Transition state stabilizer" evidence="7">
    <location>
        <position position="242"/>
    </location>
</feature>
<evidence type="ECO:0000256" key="7">
    <source>
        <dbReference type="HAMAP-Rule" id="MF_00020"/>
    </source>
</evidence>
<dbReference type="Pfam" id="PF00871">
    <property type="entry name" value="Acetate_kinase"/>
    <property type="match status" value="1"/>
</dbReference>
<feature type="binding site" evidence="7">
    <location>
        <position position="14"/>
    </location>
    <ligand>
        <name>ATP</name>
        <dbReference type="ChEBI" id="CHEBI:30616"/>
    </ligand>
</feature>
<feature type="binding site" evidence="7">
    <location>
        <position position="386"/>
    </location>
    <ligand>
        <name>Mg(2+)</name>
        <dbReference type="ChEBI" id="CHEBI:18420"/>
    </ligand>
</feature>
<keyword evidence="2 7" id="KW-0963">Cytoplasm</keyword>
<keyword evidence="5 7" id="KW-0418">Kinase</keyword>
<feature type="binding site" evidence="7">
    <location>
        <position position="91"/>
    </location>
    <ligand>
        <name>substrate</name>
    </ligand>
</feature>
<dbReference type="PANTHER" id="PTHR21060">
    <property type="entry name" value="ACETATE KINASE"/>
    <property type="match status" value="1"/>
</dbReference>
<dbReference type="GO" id="GO:0005524">
    <property type="term" value="F:ATP binding"/>
    <property type="evidence" value="ECO:0007669"/>
    <property type="project" value="UniProtKB-KW"/>
</dbReference>